<feature type="region of interest" description="Disordered" evidence="2">
    <location>
        <begin position="335"/>
        <end position="366"/>
    </location>
</feature>
<dbReference type="STRING" id="1157962.A0A250XSU6"/>
<dbReference type="GO" id="GO:0007023">
    <property type="term" value="P:post-chaperonin tubulin folding pathway"/>
    <property type="evidence" value="ECO:0007669"/>
    <property type="project" value="InterPro"/>
</dbReference>
<feature type="compositionally biased region" description="Polar residues" evidence="2">
    <location>
        <begin position="993"/>
        <end position="1029"/>
    </location>
</feature>
<feature type="domain" description="Tubulin-folding cofactor D ARM repeats" evidence="4">
    <location>
        <begin position="301"/>
        <end position="544"/>
    </location>
</feature>
<dbReference type="InterPro" id="IPR016024">
    <property type="entry name" value="ARM-type_fold"/>
</dbReference>
<dbReference type="GO" id="GO:0005096">
    <property type="term" value="F:GTPase activator activity"/>
    <property type="evidence" value="ECO:0007669"/>
    <property type="project" value="InterPro"/>
</dbReference>
<dbReference type="GO" id="GO:0000226">
    <property type="term" value="P:microtubule cytoskeleton organization"/>
    <property type="evidence" value="ECO:0007669"/>
    <property type="project" value="TreeGrafter"/>
</dbReference>
<name>A0A250XSU6_9CHLO</name>
<dbReference type="Pfam" id="PF23579">
    <property type="entry name" value="ARM_TBCD"/>
    <property type="match status" value="1"/>
</dbReference>
<dbReference type="Pfam" id="PF12612">
    <property type="entry name" value="TFCD_C"/>
    <property type="match status" value="1"/>
</dbReference>
<comment type="caution">
    <text evidence="5">The sequence shown here is derived from an EMBL/GenBank/DDBJ whole genome shotgun (WGS) entry which is preliminary data.</text>
</comment>
<dbReference type="OrthoDB" id="10253476at2759"/>
<feature type="region of interest" description="Disordered" evidence="2">
    <location>
        <begin position="984"/>
        <end position="1029"/>
    </location>
</feature>
<dbReference type="Pfam" id="PF25767">
    <property type="entry name" value="ARM_TBCD_2nd"/>
    <property type="match status" value="1"/>
</dbReference>
<keyword evidence="1" id="KW-0143">Chaperone</keyword>
<evidence type="ECO:0000313" key="6">
    <source>
        <dbReference type="Proteomes" id="UP000232323"/>
    </source>
</evidence>
<evidence type="ECO:0000259" key="3">
    <source>
        <dbReference type="Pfam" id="PF12612"/>
    </source>
</evidence>
<organism evidence="5 6">
    <name type="scientific">Chlamydomonas eustigma</name>
    <dbReference type="NCBI Taxonomy" id="1157962"/>
    <lineage>
        <taxon>Eukaryota</taxon>
        <taxon>Viridiplantae</taxon>
        <taxon>Chlorophyta</taxon>
        <taxon>core chlorophytes</taxon>
        <taxon>Chlorophyceae</taxon>
        <taxon>CS clade</taxon>
        <taxon>Chlamydomonadales</taxon>
        <taxon>Chlamydomonadaceae</taxon>
        <taxon>Chlamydomonas</taxon>
    </lineage>
</organism>
<dbReference type="EMBL" id="BEGY01000231">
    <property type="protein sequence ID" value="GAX86128.1"/>
    <property type="molecule type" value="Genomic_DNA"/>
</dbReference>
<evidence type="ECO:0000313" key="5">
    <source>
        <dbReference type="EMBL" id="GAX86128.1"/>
    </source>
</evidence>
<proteinExistence type="predicted"/>
<dbReference type="PANTHER" id="PTHR12658">
    <property type="entry name" value="BETA-TUBULIN COFACTOR D"/>
    <property type="match status" value="1"/>
</dbReference>
<feature type="region of interest" description="Disordered" evidence="2">
    <location>
        <begin position="1144"/>
        <end position="1166"/>
    </location>
</feature>
<accession>A0A250XSU6</accession>
<evidence type="ECO:0000256" key="1">
    <source>
        <dbReference type="ARBA" id="ARBA00023186"/>
    </source>
</evidence>
<dbReference type="InterPro" id="IPR022577">
    <property type="entry name" value="TBCD_C"/>
</dbReference>
<protein>
    <submittedName>
        <fullName evidence="5">Uncharacterized protein</fullName>
    </submittedName>
</protein>
<keyword evidence="6" id="KW-1185">Reference proteome</keyword>
<dbReference type="GO" id="GO:0007021">
    <property type="term" value="P:tubulin complex assembly"/>
    <property type="evidence" value="ECO:0007669"/>
    <property type="project" value="InterPro"/>
</dbReference>
<reference evidence="5 6" key="1">
    <citation type="submission" date="2017-08" db="EMBL/GenBank/DDBJ databases">
        <title>Acidophilic green algal genome provides insights into adaptation to an acidic environment.</title>
        <authorList>
            <person name="Hirooka S."/>
            <person name="Hirose Y."/>
            <person name="Kanesaki Y."/>
            <person name="Higuchi S."/>
            <person name="Fujiwara T."/>
            <person name="Onuma R."/>
            <person name="Era A."/>
            <person name="Ohbayashi R."/>
            <person name="Uzuka A."/>
            <person name="Nozaki H."/>
            <person name="Yoshikawa H."/>
            <person name="Miyagishima S.Y."/>
        </authorList>
    </citation>
    <scope>NUCLEOTIDE SEQUENCE [LARGE SCALE GENOMIC DNA]</scope>
    <source>
        <strain evidence="5 6">NIES-2499</strain>
    </source>
</reference>
<dbReference type="Proteomes" id="UP000232323">
    <property type="component" value="Unassembled WGS sequence"/>
</dbReference>
<dbReference type="Gene3D" id="1.25.10.10">
    <property type="entry name" value="Leucine-rich Repeat Variant"/>
    <property type="match status" value="2"/>
</dbReference>
<dbReference type="GO" id="GO:0048487">
    <property type="term" value="F:beta-tubulin binding"/>
    <property type="evidence" value="ECO:0007669"/>
    <property type="project" value="InterPro"/>
</dbReference>
<dbReference type="InterPro" id="IPR033162">
    <property type="entry name" value="TBCD"/>
</dbReference>
<feature type="domain" description="Tubulin-folding cofactor D C-terminal" evidence="3">
    <location>
        <begin position="925"/>
        <end position="1128"/>
    </location>
</feature>
<evidence type="ECO:0000256" key="2">
    <source>
        <dbReference type="SAM" id="MobiDB-lite"/>
    </source>
</evidence>
<dbReference type="SUPFAM" id="SSF48371">
    <property type="entry name" value="ARM repeat"/>
    <property type="match status" value="2"/>
</dbReference>
<dbReference type="InterPro" id="IPR011989">
    <property type="entry name" value="ARM-like"/>
</dbReference>
<evidence type="ECO:0000259" key="4">
    <source>
        <dbReference type="Pfam" id="PF25767"/>
    </source>
</evidence>
<dbReference type="InterPro" id="IPR058033">
    <property type="entry name" value="ARM_TBCD_2nd"/>
</dbReference>
<gene>
    <name evidence="5" type="ORF">CEUSTIGMA_g13541.t1</name>
</gene>
<sequence length="1346" mass="146450">MEENSNALIADEGGEEREFVEEGSEILQIVQRVIATEGKDAEQVYDRWKQILYKYQEQSQLLDAFLEDIVVPLSSLLRQHAVESEAKDSELQKIQGTCRMLSVLVVVRGYKTVVKFFPHEAQDLEKVLMVFTTVKARSKVVKTEEEAVAVWESQSILLLWLSMLILVPFDLATIDSSVTDMTAARSQPYTQLVSKIMTICQECLHQPGSVREMGALLLGRMLTRPDMGLALGEYIAWIEGALTSVSDIAAPFLLPGVLHSLCFIFKLGQRARLLPHTHKVWKLLMGPLVTGSAVAGSSALARKLSVKLLQRLALTFLEPRLASWRYQRDAGGDLEQTLQGGQMKREEDAGRGDPKETDIPSGEEEEDYEIAEEIEEVVEMLLTGLRDKDTIVRWSVAKGVGRVTGCLPQELADEVVAQVLELFRPTESDAAWHGGCLALAELARRGLLLPHRLPTVTPIVQMALAYDVRRGPHSIGAHVRDAAAYVCWACARAYEPSLLTDSVQVLASSLLVGACYDREVNCRRAAAAAFQEAVGRLGNFPHGMDIIAVADYFAVGNITQAYTRVAPFISGFPEYRLPLAAHLVHMKLKHWEKGLRELAARACAALVPAFGEYFCGEALDVLLPLCLDPVLEVRHGALMGITELLPALKAAGFEISLERKSQVSGLVPAIDKARLYRGKGGEVMREAVGKLIASMSKVGLPLSKLQNSKVMECLDENLRHPQPYIQSAAVEGLKHYTKAYIQGMPEACAVFFEKQMGAYMTRLHDPNVAVRRGYSAALGCLPSGLLQPAAIKVIDALIDGMRPEEAAQDRDVDSRVSCTRALGSVCSTLYGSTDEGSDDFSITPQTASQAMALLIQKVLPALHEAIGDYTTDNRGDVGSWIRDAAMEVMVQVTQWMVRCSGVMKQGLTEEPDGVLLSQVQTSVGSVVAVLLKQAVERIGRIREAAMRHLRSLVMSMPRWARGLVPAVEEVERCFYDHATLDNTSMLTEKEGPQASTKEGPQASTKEGPQASTKEGQQAPTKEGPQASTSATSFIEVVPQLVALLRVPQYTGPLLEGLIASIGGIDASLCKTVSSALVEVLISRAGCNSPSLQLLAHVAQQLVEIWSRHAKSARMAVPLLRCTDLLVTQTEVLTQAVQVRKHQPISLPKDGESRAPADPSQPASQEPAPVPFTEVVVELARAETRLCTDVARLLVASSLLCHLLACPNPCQASAVAGLLVLLVNKYPTVRRHTAEQLYLQLLTMEAVQLLGSALPSAAAGLVGASIDNCSVVSEEDMDQAQEVLLQTTWDGELDQAKAARDMLSKLLKVPVPAMKLSSKPDSLHSSAVVRDENASYNALISDVSRGL</sequence>
<dbReference type="PANTHER" id="PTHR12658:SF0">
    <property type="entry name" value="TUBULIN-SPECIFIC CHAPERONE D"/>
    <property type="match status" value="1"/>
</dbReference>
<feature type="compositionally biased region" description="Basic and acidic residues" evidence="2">
    <location>
        <begin position="343"/>
        <end position="358"/>
    </location>
</feature>